<dbReference type="Pfam" id="PF07690">
    <property type="entry name" value="MFS_1"/>
    <property type="match status" value="1"/>
</dbReference>
<keyword evidence="2" id="KW-0813">Transport</keyword>
<comment type="caution">
    <text evidence="9">The sequence shown here is derived from an EMBL/GenBank/DDBJ whole genome shotgun (WGS) entry which is preliminary data.</text>
</comment>
<evidence type="ECO:0000313" key="9">
    <source>
        <dbReference type="EMBL" id="PZD93184.1"/>
    </source>
</evidence>
<dbReference type="SUPFAM" id="SSF103473">
    <property type="entry name" value="MFS general substrate transporter"/>
    <property type="match status" value="1"/>
</dbReference>
<name>A0A2W1LFH4_9BACL</name>
<evidence type="ECO:0000256" key="4">
    <source>
        <dbReference type="ARBA" id="ARBA00022692"/>
    </source>
</evidence>
<evidence type="ECO:0000256" key="3">
    <source>
        <dbReference type="ARBA" id="ARBA00022475"/>
    </source>
</evidence>
<dbReference type="CDD" id="cd06173">
    <property type="entry name" value="MFS_MefA_like"/>
    <property type="match status" value="1"/>
</dbReference>
<feature type="transmembrane region" description="Helical" evidence="7">
    <location>
        <begin position="96"/>
        <end position="116"/>
    </location>
</feature>
<feature type="transmembrane region" description="Helical" evidence="7">
    <location>
        <begin position="319"/>
        <end position="337"/>
    </location>
</feature>
<feature type="transmembrane region" description="Helical" evidence="7">
    <location>
        <begin position="137"/>
        <end position="158"/>
    </location>
</feature>
<reference evidence="9 10" key="1">
    <citation type="submission" date="2018-06" db="EMBL/GenBank/DDBJ databases">
        <title>Paenibacillus imtechensis sp. nov.</title>
        <authorList>
            <person name="Pinnaka A.K."/>
            <person name="Singh H."/>
            <person name="Kaur M."/>
        </authorList>
    </citation>
    <scope>NUCLEOTIDE SEQUENCE [LARGE SCALE GENOMIC DNA]</scope>
    <source>
        <strain evidence="9 10">SMB1</strain>
    </source>
</reference>
<dbReference type="AlphaFoldDB" id="A0A2W1LFH4"/>
<feature type="transmembrane region" description="Helical" evidence="7">
    <location>
        <begin position="70"/>
        <end position="90"/>
    </location>
</feature>
<dbReference type="InterPro" id="IPR036259">
    <property type="entry name" value="MFS_trans_sf"/>
</dbReference>
<sequence>MPRSFTILLSSIVLLSVGQKIYELVLPLMIYELTRSAVAMTTMRTVELLPNFLFAIIIGVLVDRVNQKRWALWMVGAQAILLTALVFLFKNAVSQLTMYYIIGFLLMTFNYGFFNVQVSLTKRTVSPDRLTQANARISFVETFVTIMGPALSGVIFLISDLSDGILMTAILFMVCTLLLTRLRLDSSDRTDAGSAGSQAILKKNSFLQDIREGWQAFAGNRLLFMMTMFVMLLNCSATVVNISIVFSAKDDYGLSSSALALTLSASGLGGIVGSMLVSRLRTKYGLGKIYALGNLLCGISYALPAVGTAFGVIPLVLSLFMFGLGSTAQAVMLYAFRQEQTPPHLMGRIAGITGTLFRVGMPVVMYISGFIIAQHGTAIIFVTAGVWNACCFLLLLRSRLWRIR</sequence>
<evidence type="ECO:0000256" key="1">
    <source>
        <dbReference type="ARBA" id="ARBA00004651"/>
    </source>
</evidence>
<gene>
    <name evidence="9" type="ORF">DNH61_24365</name>
</gene>
<dbReference type="InterPro" id="IPR020846">
    <property type="entry name" value="MFS_dom"/>
</dbReference>
<keyword evidence="6 7" id="KW-0472">Membrane</keyword>
<evidence type="ECO:0000256" key="6">
    <source>
        <dbReference type="ARBA" id="ARBA00023136"/>
    </source>
</evidence>
<feature type="transmembrane region" description="Helical" evidence="7">
    <location>
        <begin position="378"/>
        <end position="396"/>
    </location>
</feature>
<evidence type="ECO:0000256" key="5">
    <source>
        <dbReference type="ARBA" id="ARBA00022989"/>
    </source>
</evidence>
<evidence type="ECO:0000256" key="2">
    <source>
        <dbReference type="ARBA" id="ARBA00022448"/>
    </source>
</evidence>
<keyword evidence="4 7" id="KW-0812">Transmembrane</keyword>
<dbReference type="PANTHER" id="PTHR23513">
    <property type="entry name" value="INTEGRAL MEMBRANE EFFLUX PROTEIN-RELATED"/>
    <property type="match status" value="1"/>
</dbReference>
<organism evidence="9 10">
    <name type="scientific">Paenibacillus sambharensis</name>
    <dbReference type="NCBI Taxonomy" id="1803190"/>
    <lineage>
        <taxon>Bacteria</taxon>
        <taxon>Bacillati</taxon>
        <taxon>Bacillota</taxon>
        <taxon>Bacilli</taxon>
        <taxon>Bacillales</taxon>
        <taxon>Paenibacillaceae</taxon>
        <taxon>Paenibacillus</taxon>
    </lineage>
</organism>
<comment type="subcellular location">
    <subcellularLocation>
        <location evidence="1">Cell membrane</location>
        <topology evidence="1">Multi-pass membrane protein</topology>
    </subcellularLocation>
</comment>
<evidence type="ECO:0000256" key="7">
    <source>
        <dbReference type="SAM" id="Phobius"/>
    </source>
</evidence>
<dbReference type="EMBL" id="QKRB01000058">
    <property type="protein sequence ID" value="PZD93184.1"/>
    <property type="molecule type" value="Genomic_DNA"/>
</dbReference>
<evidence type="ECO:0000259" key="8">
    <source>
        <dbReference type="PROSITE" id="PS50850"/>
    </source>
</evidence>
<feature type="transmembrane region" description="Helical" evidence="7">
    <location>
        <begin position="222"/>
        <end position="246"/>
    </location>
</feature>
<keyword evidence="3" id="KW-1003">Cell membrane</keyword>
<keyword evidence="5 7" id="KW-1133">Transmembrane helix</keyword>
<dbReference type="Proteomes" id="UP000249522">
    <property type="component" value="Unassembled WGS sequence"/>
</dbReference>
<dbReference type="Gene3D" id="1.20.1250.20">
    <property type="entry name" value="MFS general substrate transporter like domains"/>
    <property type="match status" value="2"/>
</dbReference>
<feature type="transmembrane region" description="Helical" evidence="7">
    <location>
        <begin position="43"/>
        <end position="63"/>
    </location>
</feature>
<feature type="domain" description="Major facilitator superfamily (MFS) profile" evidence="8">
    <location>
        <begin position="222"/>
        <end position="404"/>
    </location>
</feature>
<feature type="transmembrane region" description="Helical" evidence="7">
    <location>
        <begin position="289"/>
        <end position="313"/>
    </location>
</feature>
<feature type="transmembrane region" description="Helical" evidence="7">
    <location>
        <begin position="164"/>
        <end position="182"/>
    </location>
</feature>
<dbReference type="GO" id="GO:0022857">
    <property type="term" value="F:transmembrane transporter activity"/>
    <property type="evidence" value="ECO:0007669"/>
    <property type="project" value="InterPro"/>
</dbReference>
<proteinExistence type="predicted"/>
<keyword evidence="10" id="KW-1185">Reference proteome</keyword>
<protein>
    <submittedName>
        <fullName evidence="9">MFS transporter</fullName>
    </submittedName>
</protein>
<evidence type="ECO:0000313" key="10">
    <source>
        <dbReference type="Proteomes" id="UP000249522"/>
    </source>
</evidence>
<feature type="transmembrane region" description="Helical" evidence="7">
    <location>
        <begin position="258"/>
        <end position="277"/>
    </location>
</feature>
<dbReference type="PANTHER" id="PTHR23513:SF6">
    <property type="entry name" value="MAJOR FACILITATOR SUPERFAMILY ASSOCIATED DOMAIN-CONTAINING PROTEIN"/>
    <property type="match status" value="1"/>
</dbReference>
<feature type="transmembrane region" description="Helical" evidence="7">
    <location>
        <begin position="349"/>
        <end position="372"/>
    </location>
</feature>
<dbReference type="InterPro" id="IPR011701">
    <property type="entry name" value="MFS"/>
</dbReference>
<dbReference type="PROSITE" id="PS50850">
    <property type="entry name" value="MFS"/>
    <property type="match status" value="1"/>
</dbReference>
<dbReference type="GO" id="GO:0005886">
    <property type="term" value="C:plasma membrane"/>
    <property type="evidence" value="ECO:0007669"/>
    <property type="project" value="UniProtKB-SubCell"/>
</dbReference>
<accession>A0A2W1LFH4</accession>